<feature type="compositionally biased region" description="Polar residues" evidence="5">
    <location>
        <begin position="1081"/>
        <end position="1091"/>
    </location>
</feature>
<evidence type="ECO:0000256" key="5">
    <source>
        <dbReference type="SAM" id="MobiDB-lite"/>
    </source>
</evidence>
<dbReference type="Pfam" id="PF09989">
    <property type="entry name" value="DUF2229"/>
    <property type="match status" value="1"/>
</dbReference>
<dbReference type="SUPFAM" id="SSF53067">
    <property type="entry name" value="Actin-like ATPase domain"/>
    <property type="match status" value="2"/>
</dbReference>
<feature type="region of interest" description="Disordered" evidence="5">
    <location>
        <begin position="1539"/>
        <end position="1565"/>
    </location>
</feature>
<dbReference type="EMBL" id="PYLO01000005">
    <property type="protein sequence ID" value="PST36143.1"/>
    <property type="molecule type" value="Genomic_DNA"/>
</dbReference>
<accession>A0A2T3FLP5</accession>
<feature type="domain" description="DUF2229" evidence="7">
    <location>
        <begin position="755"/>
        <end position="975"/>
    </location>
</feature>
<keyword evidence="3" id="KW-0408">Iron</keyword>
<dbReference type="PANTHER" id="PTHR32329">
    <property type="entry name" value="BIFUNCTIONAL PROTEIN [INCLUDES 2-HYDROXYACYL-COA DEHYDRATASE (N-TER) AND ITS ACTIVATOR DOMAIN (C_TERM)-RELATED"/>
    <property type="match status" value="1"/>
</dbReference>
<feature type="region of interest" description="Disordered" evidence="5">
    <location>
        <begin position="1075"/>
        <end position="1100"/>
    </location>
</feature>
<dbReference type="Proteomes" id="UP000241048">
    <property type="component" value="Unassembled WGS sequence"/>
</dbReference>
<dbReference type="InterPro" id="IPR018709">
    <property type="entry name" value="CoA_activase_DUF2229"/>
</dbReference>
<dbReference type="GO" id="GO:0046872">
    <property type="term" value="F:metal ion binding"/>
    <property type="evidence" value="ECO:0007669"/>
    <property type="project" value="UniProtKB-KW"/>
</dbReference>
<dbReference type="Pfam" id="PF01869">
    <property type="entry name" value="BcrAD_BadFG"/>
    <property type="match status" value="2"/>
</dbReference>
<evidence type="ECO:0000256" key="2">
    <source>
        <dbReference type="ARBA" id="ARBA00022723"/>
    </source>
</evidence>
<evidence type="ECO:0000313" key="8">
    <source>
        <dbReference type="EMBL" id="PST36143.1"/>
    </source>
</evidence>
<dbReference type="InterPro" id="IPR002731">
    <property type="entry name" value="ATPase_BadF"/>
</dbReference>
<comment type="cofactor">
    <cofactor evidence="1">
        <name>[4Fe-4S] cluster</name>
        <dbReference type="ChEBI" id="CHEBI:49883"/>
    </cofactor>
</comment>
<evidence type="ECO:0000256" key="3">
    <source>
        <dbReference type="ARBA" id="ARBA00023004"/>
    </source>
</evidence>
<dbReference type="PANTHER" id="PTHR32329:SF4">
    <property type="entry name" value="ACTIVATOR OF 2-HYDROXYACYL-COA DEHYDRATASE"/>
    <property type="match status" value="1"/>
</dbReference>
<dbReference type="InterPro" id="IPR008275">
    <property type="entry name" value="CoA_E_activase_dom"/>
</dbReference>
<comment type="caution">
    <text evidence="8">The sequence shown here is derived from an EMBL/GenBank/DDBJ whole genome shotgun (WGS) entry which is preliminary data.</text>
</comment>
<sequence>MEQKGQNRQEQILVGIDVGSTTTKVAVMEVATGKVLFSDYTRHHSDQLQSVSRAVKLVKETLAGRSFLTAMTGSGAKHLSEELGIPYVQEVVANSIALKAMYEEIGTAIELGGQDAKIIFFQRDKRTGELQVADMRMNGSCAGGTGAFVDEIASLLKTPVEEFDALAAQGTTVYDISGRCGVYAKTDIQPLLNQGVKKSDLALSSFHAIAKQTIGGLAQGLSIEKPVVFEGGPLTFNRTLVRVFAERLDLRPEEILSPDRPELLIACGAARAAVKLFSKEEALATADGLLDRIEKVRAAREEAKKQSEAGNGDEMAEGTFRSRPFFADQAAQTEFQERHRRPERKTVYPQPGSTLRAYLGIDSGSTTTKFVLLDENEELLDSFYAPNQGDPLTVAKKALIAMREKYASHGVRLEILAAGTTGYGEMLFSRAFSAETHAVETVAHARAAAKYTPDATFLLDIGGQDMKAIWLDNGVITNIVVNEACSSGCGSFLENFASSLHIPAREIAEKAFSSQHPAALGSRCTVFMTSSIVTEQRNGKLPEDIMAGLCRSIIENVFTKVIRVSNLDSLGKRIVVQGGTFENDAVLCALEQYVGRPVIRAPYPGIMGAIGAALLAKEEARSRKQPHFTSLDQMESLTWQQEANVPCPFCMNHCQRAVVRFSNGTSWITNNRCERGEILGDPKDVKVRERLKIASENRNKVPNLYKLREELLFADYLDQAEEGDASSAKSHSERASAKTGFVPNAVSDTVRRNITIGLPCVLAFWDTMPFWTTFWRSLGFEIQISSPSTHKMFEEGLSAVTSDTVCFPAKLVHGHIRDLVKKKVDRIFMPSIAAIGSENTESTSESMCAVVKGYPLVIRNSDSPEKQWGIPFDAPLFYWYREEDKERQLITYMEQTFSIQPSETKKAVLAGNDAMRQFGSRLKEAGAKVLEEVEKEGRYAVVLASRPYQNDALVNHSLPELLTEFGVPVLTADSVPGIENVDLSHSRLDVVNNYHARILASAVLAAQSQNLEYVQFVSFGCGHDAYLSDEIQRMMRGISGKSPLILKLDESEVQGPLRIRVRSFLETINMRRKKREMAERLQNQPGTSRQENAGGGNECGTAALGPDIQKSWQVHELSDPYPVKFEVEDRKKRTVLVPNTSHAFCRIMSAALKTQGIRAVPLAVGREEAIRLGKQYVHNDICFPAQIVIGEALAALRSGQYVPSETAIGMGKYIGDCRLTHYSALLRKALDDAGYPEVAILTNDDVDYHDLHPGFRMNLVSAIRLAGALPMIDILEELLRKIRPYEKVSGSSDQAFGEAMDFVVDGLEQHGLSGALRGFKKAIQRMNAIEYDRSQPRPRVLIIGEYLLNFHPGANHEIERYLEKNGFEIIEARMTDVIRKTYFCQDEQIRTYHLKKPFVKKNWYHVANRVFDAAHAAADRIAKQHPLYTPVCRLPELVKESDPIIPHTFDAGEGVLIPGEILHHAAHGCRAFVILQPFGCLPNHVVGRGIVKKMREMYPDAQILPLDYDPDVSFANLENRLQMLIMNVKERSVDTVALPDVGQRSPVETMNRKQKNADNKKQKVS</sequence>
<organism evidence="8 9">
    <name type="scientific">Clostridium fessum</name>
    <dbReference type="NCBI Taxonomy" id="2126740"/>
    <lineage>
        <taxon>Bacteria</taxon>
        <taxon>Bacillati</taxon>
        <taxon>Bacillota</taxon>
        <taxon>Clostridia</taxon>
        <taxon>Eubacteriales</taxon>
        <taxon>Clostridiaceae</taxon>
        <taxon>Clostridium</taxon>
    </lineage>
</organism>
<dbReference type="RefSeq" id="WP_107001571.1">
    <property type="nucleotide sequence ID" value="NZ_JAQDZI010000007.1"/>
</dbReference>
<dbReference type="NCBIfam" id="TIGR00241">
    <property type="entry name" value="CoA_E_activ"/>
    <property type="match status" value="1"/>
</dbReference>
<evidence type="ECO:0000259" key="6">
    <source>
        <dbReference type="Pfam" id="PF01869"/>
    </source>
</evidence>
<gene>
    <name evidence="8" type="ORF">C7U56_12965</name>
</gene>
<dbReference type="CDD" id="cd24034">
    <property type="entry name" value="ASKHA_NBD_O66634-like_rpt1"/>
    <property type="match status" value="1"/>
</dbReference>
<dbReference type="InterPro" id="IPR051805">
    <property type="entry name" value="Dehydratase_Activator_Redct"/>
</dbReference>
<feature type="domain" description="ATPase BadF/BadG/BcrA/BcrD type" evidence="6">
    <location>
        <begin position="14"/>
        <end position="233"/>
    </location>
</feature>
<dbReference type="CDD" id="cd24035">
    <property type="entry name" value="ASKHA_NBD_O66634-like_rpt2"/>
    <property type="match status" value="1"/>
</dbReference>
<keyword evidence="2" id="KW-0479">Metal-binding</keyword>
<evidence type="ECO:0000313" key="9">
    <source>
        <dbReference type="Proteomes" id="UP000241048"/>
    </source>
</evidence>
<keyword evidence="9" id="KW-1185">Reference proteome</keyword>
<evidence type="ECO:0000256" key="1">
    <source>
        <dbReference type="ARBA" id="ARBA00001966"/>
    </source>
</evidence>
<keyword evidence="4" id="KW-0411">Iron-sulfur</keyword>
<feature type="compositionally biased region" description="Basic and acidic residues" evidence="5">
    <location>
        <begin position="1555"/>
        <end position="1565"/>
    </location>
</feature>
<reference evidence="8 9" key="1">
    <citation type="submission" date="2018-03" db="EMBL/GenBank/DDBJ databases">
        <title>Lachnoclostridium SNUG30386 gen.nov., sp.nov., isolated from human faeces.</title>
        <authorList>
            <person name="Seo B."/>
            <person name="Jeon K."/>
            <person name="Ko G."/>
        </authorList>
    </citation>
    <scope>NUCLEOTIDE SEQUENCE [LARGE SCALE GENOMIC DNA]</scope>
    <source>
        <strain evidence="8 9">SNUG30386</strain>
    </source>
</reference>
<dbReference type="GO" id="GO:0051536">
    <property type="term" value="F:iron-sulfur cluster binding"/>
    <property type="evidence" value="ECO:0007669"/>
    <property type="project" value="UniProtKB-KW"/>
</dbReference>
<name>A0A2T3FLP5_9CLOT</name>
<dbReference type="Gene3D" id="3.30.420.40">
    <property type="match status" value="4"/>
</dbReference>
<proteinExistence type="predicted"/>
<evidence type="ECO:0000256" key="4">
    <source>
        <dbReference type="ARBA" id="ARBA00023014"/>
    </source>
</evidence>
<protein>
    <submittedName>
        <fullName evidence="8">Activase</fullName>
    </submittedName>
</protein>
<feature type="domain" description="ATPase BadF/BadG/BcrA/BcrD type" evidence="6">
    <location>
        <begin position="359"/>
        <end position="616"/>
    </location>
</feature>
<dbReference type="InterPro" id="IPR043129">
    <property type="entry name" value="ATPase_NBD"/>
</dbReference>
<evidence type="ECO:0000259" key="7">
    <source>
        <dbReference type="Pfam" id="PF09989"/>
    </source>
</evidence>